<organism evidence="2 3">
    <name type="scientific">Cyanidium caldarium</name>
    <name type="common">Red alga</name>
    <dbReference type="NCBI Taxonomy" id="2771"/>
    <lineage>
        <taxon>Eukaryota</taxon>
        <taxon>Rhodophyta</taxon>
        <taxon>Bangiophyceae</taxon>
        <taxon>Cyanidiales</taxon>
        <taxon>Cyanidiaceae</taxon>
        <taxon>Cyanidium</taxon>
    </lineage>
</organism>
<feature type="region of interest" description="Disordered" evidence="1">
    <location>
        <begin position="108"/>
        <end position="150"/>
    </location>
</feature>
<name>A0AAV9IZZ7_CYACA</name>
<protein>
    <submittedName>
        <fullName evidence="2">Uncharacterized protein</fullName>
    </submittedName>
</protein>
<dbReference type="EMBL" id="JANCYW010000013">
    <property type="protein sequence ID" value="KAK4537700.1"/>
    <property type="molecule type" value="Genomic_DNA"/>
</dbReference>
<feature type="compositionally biased region" description="Basic and acidic residues" evidence="1">
    <location>
        <begin position="111"/>
        <end position="129"/>
    </location>
</feature>
<dbReference type="Proteomes" id="UP001301350">
    <property type="component" value="Unassembled WGS sequence"/>
</dbReference>
<keyword evidence="3" id="KW-1185">Reference proteome</keyword>
<gene>
    <name evidence="2" type="ORF">CDCA_CDCA13G3725</name>
</gene>
<evidence type="ECO:0000256" key="1">
    <source>
        <dbReference type="SAM" id="MobiDB-lite"/>
    </source>
</evidence>
<evidence type="ECO:0000313" key="2">
    <source>
        <dbReference type="EMBL" id="KAK4537700.1"/>
    </source>
</evidence>
<sequence>MRWPQRDAPPESTDALEALRPLAPPMDSCCSTLVLFSFAWAPSAGVARKLPLVSGHRARCSRFTPSSCPAVGSPFGQPHHQHRGRRVEAPALPLAPHATLLYRLRLSAESPEPHSSEPDDDSEKRHEPEPSGAAEPTGAQPQPAREPHQVPQTRIDWNAEWVRFKQSGGLKSPGLPRERRVRSPPEQAALRAWYSLQAALTPPSREALLRDWRFWIALLLLLSILTTMWSQSQTDPNIGLELGRMRA</sequence>
<dbReference type="AlphaFoldDB" id="A0AAV9IZZ7"/>
<reference evidence="2 3" key="1">
    <citation type="submission" date="2022-07" db="EMBL/GenBank/DDBJ databases">
        <title>Genome-wide signatures of adaptation to extreme environments.</title>
        <authorList>
            <person name="Cho C.H."/>
            <person name="Yoon H.S."/>
        </authorList>
    </citation>
    <scope>NUCLEOTIDE SEQUENCE [LARGE SCALE GENOMIC DNA]</scope>
    <source>
        <strain evidence="2 3">DBV 063 E5</strain>
    </source>
</reference>
<proteinExistence type="predicted"/>
<accession>A0AAV9IZZ7</accession>
<comment type="caution">
    <text evidence="2">The sequence shown here is derived from an EMBL/GenBank/DDBJ whole genome shotgun (WGS) entry which is preliminary data.</text>
</comment>
<evidence type="ECO:0000313" key="3">
    <source>
        <dbReference type="Proteomes" id="UP001301350"/>
    </source>
</evidence>